<accession>A0A9Q1QT03</accession>
<evidence type="ECO:0008006" key="15">
    <source>
        <dbReference type="Google" id="ProtNLM"/>
    </source>
</evidence>
<comment type="caution">
    <text evidence="13">The sequence shown here is derived from an EMBL/GenBank/DDBJ whole genome shotgun (WGS) entry which is preliminary data.</text>
</comment>
<keyword evidence="5 11" id="KW-0812">Transmembrane</keyword>
<dbReference type="FunFam" id="3.80.10.10:FF:000095">
    <property type="entry name" value="LRR receptor-like serine/threonine-protein kinase GSO1"/>
    <property type="match status" value="1"/>
</dbReference>
<feature type="signal peptide" evidence="12">
    <location>
        <begin position="1"/>
        <end position="27"/>
    </location>
</feature>
<dbReference type="SUPFAM" id="SSF52047">
    <property type="entry name" value="RNI-like"/>
    <property type="match status" value="1"/>
</dbReference>
<dbReference type="Proteomes" id="UP001153076">
    <property type="component" value="Unassembled WGS sequence"/>
</dbReference>
<comment type="subcellular location">
    <subcellularLocation>
        <location evidence="1">Cell membrane</location>
        <topology evidence="1">Single-pass type I membrane protein</topology>
    </subcellularLocation>
</comment>
<keyword evidence="8 11" id="KW-1133">Transmembrane helix</keyword>
<dbReference type="AlphaFoldDB" id="A0A9Q1QT03"/>
<organism evidence="13 14">
    <name type="scientific">Carnegiea gigantea</name>
    <dbReference type="NCBI Taxonomy" id="171969"/>
    <lineage>
        <taxon>Eukaryota</taxon>
        <taxon>Viridiplantae</taxon>
        <taxon>Streptophyta</taxon>
        <taxon>Embryophyta</taxon>
        <taxon>Tracheophyta</taxon>
        <taxon>Spermatophyta</taxon>
        <taxon>Magnoliopsida</taxon>
        <taxon>eudicotyledons</taxon>
        <taxon>Gunneridae</taxon>
        <taxon>Pentapetalae</taxon>
        <taxon>Caryophyllales</taxon>
        <taxon>Cactineae</taxon>
        <taxon>Cactaceae</taxon>
        <taxon>Cactoideae</taxon>
        <taxon>Echinocereeae</taxon>
        <taxon>Carnegiea</taxon>
    </lineage>
</organism>
<name>A0A9Q1QT03_9CARY</name>
<evidence type="ECO:0000256" key="10">
    <source>
        <dbReference type="ARBA" id="ARBA00023180"/>
    </source>
</evidence>
<keyword evidence="4" id="KW-0433">Leucine-rich repeat</keyword>
<dbReference type="PANTHER" id="PTHR48061:SF12">
    <property type="entry name" value="DISEASE RESISTANCE LIKE PROTEIN"/>
    <property type="match status" value="1"/>
</dbReference>
<sequence length="968" mass="107856">MMPSYSFIVSFFLVLLIASSRPPRVWCSPLCHDQERLALVQFARSFIVDCSLSQKSPIGQVDQIYWAVEPDFDFIRRYPKVTSWGSSSDGRANNCCEWDGVECDKDTGHVVGLDLSSSCLFGKFPTNTSLFRLVHLQRLSLANNHFNFSPIPNGFDHLSRLTSLNLSYAVFSGQIPSTLSKLFKLTSLDLSYNVDPFDVAKPLLQLNYNPSSLHSLVHNMTTLEELNLDKVDVSSVVPLALGNLTSLRSISLSNCGLHGKFPSEIFRLPNLETLVVSHNNDLKGILPKFPHYTPLRNLDVSWTLFSGYIPPSIGNLGSLGTFNIEGCRFMGSIPASFGNLTDLTIFRIDFNMVEGRVPPSFANLTRLVVFAITANRITIGPQEYSWLSKLNGLLGLSLQSTNMQGTIPSGFANLTHLRVLCLSHNQLSGTLPLWLGNLTTLRSIDLHDNYFQGPLPHTITNLALVLLALEANPLVVDFDIIFKLKGLQVLSFSHASINLPSNHVANANATNPKFEILMLNSCNLTEFPQFLRYQDKLEELFLNDNKITGQVPLWLLDKNAETLHFLSLSNNSITGFERPSEWLQRSHLTAVFLDNNLLEGPLTFPSVTIKVFLAFKSKLDGHLPPHICNVSSLAYLDVSSNNISGELPQCMGDLGGSLVAINLRGNKFYGPIPTGYTRSCKLKIINLSENELEGGLPRTLANCKHLEVLDVARNRIRDTFPSWLGALPSLHILVLRYNKFYGSVPSPAFDSEFTQLRIIDISHNFHVGPLPLENVENWNALKGAYGPIPLGNQFSTFESSAFEGNPGLCGNPLPKSCGKNAEDSVPLPNEEDKDDESYFDAVEWIIIALGYGSGFIVGFIATKFKTDSNHDWFVKTFRRAFFWVTLTLIKRIAAANYPVEWVVDKVICHQRTAKDYLPMPLTDYVVLMTAREIMFSYAVVFLFCTPFVIHAANVESLSISLFLCCPLY</sequence>
<proteinExistence type="inferred from homology"/>
<evidence type="ECO:0000256" key="1">
    <source>
        <dbReference type="ARBA" id="ARBA00004251"/>
    </source>
</evidence>
<dbReference type="GO" id="GO:0005886">
    <property type="term" value="C:plasma membrane"/>
    <property type="evidence" value="ECO:0007669"/>
    <property type="project" value="UniProtKB-SubCell"/>
</dbReference>
<evidence type="ECO:0000256" key="5">
    <source>
        <dbReference type="ARBA" id="ARBA00022692"/>
    </source>
</evidence>
<dbReference type="FunFam" id="3.80.10.10:FF:000041">
    <property type="entry name" value="LRR receptor-like serine/threonine-protein kinase ERECTA"/>
    <property type="match status" value="1"/>
</dbReference>
<evidence type="ECO:0000256" key="2">
    <source>
        <dbReference type="ARBA" id="ARBA00009592"/>
    </source>
</evidence>
<dbReference type="InterPro" id="IPR001611">
    <property type="entry name" value="Leu-rich_rpt"/>
</dbReference>
<keyword evidence="3" id="KW-1003">Cell membrane</keyword>
<dbReference type="SMART" id="SM00369">
    <property type="entry name" value="LRR_TYP"/>
    <property type="match status" value="5"/>
</dbReference>
<evidence type="ECO:0000256" key="4">
    <source>
        <dbReference type="ARBA" id="ARBA00022614"/>
    </source>
</evidence>
<dbReference type="Pfam" id="PF13855">
    <property type="entry name" value="LRR_8"/>
    <property type="match status" value="1"/>
</dbReference>
<evidence type="ECO:0000256" key="3">
    <source>
        <dbReference type="ARBA" id="ARBA00022475"/>
    </source>
</evidence>
<gene>
    <name evidence="13" type="ORF">Cgig2_013987</name>
</gene>
<keyword evidence="9 11" id="KW-0472">Membrane</keyword>
<dbReference type="PANTHER" id="PTHR48061">
    <property type="entry name" value="LEUCINE-RICH REPEAT RECEPTOR PROTEIN KINASE EMS1-LIKE-RELATED"/>
    <property type="match status" value="1"/>
</dbReference>
<dbReference type="Pfam" id="PF00560">
    <property type="entry name" value="LRR_1"/>
    <property type="match status" value="4"/>
</dbReference>
<feature type="transmembrane region" description="Helical" evidence="11">
    <location>
        <begin position="841"/>
        <end position="861"/>
    </location>
</feature>
<evidence type="ECO:0000256" key="6">
    <source>
        <dbReference type="ARBA" id="ARBA00022729"/>
    </source>
</evidence>
<keyword evidence="10" id="KW-0325">Glycoprotein</keyword>
<reference evidence="13" key="1">
    <citation type="submission" date="2022-04" db="EMBL/GenBank/DDBJ databases">
        <title>Carnegiea gigantea Genome sequencing and assembly v2.</title>
        <authorList>
            <person name="Copetti D."/>
            <person name="Sanderson M.J."/>
            <person name="Burquez A."/>
            <person name="Wojciechowski M.F."/>
        </authorList>
    </citation>
    <scope>NUCLEOTIDE SEQUENCE</scope>
    <source>
        <strain evidence="13">SGP5-SGP5p</strain>
        <tissue evidence="13">Aerial part</tissue>
    </source>
</reference>
<protein>
    <recommendedName>
        <fullName evidence="15">Leucine-rich repeat-containing N-terminal plant-type domain-containing protein</fullName>
    </recommendedName>
</protein>
<evidence type="ECO:0000256" key="11">
    <source>
        <dbReference type="SAM" id="Phobius"/>
    </source>
</evidence>
<dbReference type="Gene3D" id="3.80.10.10">
    <property type="entry name" value="Ribonuclease Inhibitor"/>
    <property type="match status" value="5"/>
</dbReference>
<dbReference type="InterPro" id="IPR003591">
    <property type="entry name" value="Leu-rich_rpt_typical-subtyp"/>
</dbReference>
<keyword evidence="7" id="KW-0677">Repeat</keyword>
<feature type="chain" id="PRO_5040457321" description="Leucine-rich repeat-containing N-terminal plant-type domain-containing protein" evidence="12">
    <location>
        <begin position="28"/>
        <end position="968"/>
    </location>
</feature>
<evidence type="ECO:0000256" key="8">
    <source>
        <dbReference type="ARBA" id="ARBA00022989"/>
    </source>
</evidence>
<feature type="transmembrane region" description="Helical" evidence="11">
    <location>
        <begin position="934"/>
        <end position="952"/>
    </location>
</feature>
<evidence type="ECO:0000256" key="9">
    <source>
        <dbReference type="ARBA" id="ARBA00023136"/>
    </source>
</evidence>
<dbReference type="InterPro" id="IPR046956">
    <property type="entry name" value="RLP23-like"/>
</dbReference>
<evidence type="ECO:0000256" key="12">
    <source>
        <dbReference type="SAM" id="SignalP"/>
    </source>
</evidence>
<comment type="similarity">
    <text evidence="2">Belongs to the RLP family.</text>
</comment>
<dbReference type="OrthoDB" id="676979at2759"/>
<dbReference type="EMBL" id="JAKOGI010000010">
    <property type="protein sequence ID" value="KAJ8451215.1"/>
    <property type="molecule type" value="Genomic_DNA"/>
</dbReference>
<evidence type="ECO:0000256" key="7">
    <source>
        <dbReference type="ARBA" id="ARBA00022737"/>
    </source>
</evidence>
<evidence type="ECO:0000313" key="14">
    <source>
        <dbReference type="Proteomes" id="UP001153076"/>
    </source>
</evidence>
<dbReference type="SUPFAM" id="SSF52058">
    <property type="entry name" value="L domain-like"/>
    <property type="match status" value="1"/>
</dbReference>
<dbReference type="InterPro" id="IPR032675">
    <property type="entry name" value="LRR_dom_sf"/>
</dbReference>
<keyword evidence="14" id="KW-1185">Reference proteome</keyword>
<keyword evidence="6 12" id="KW-0732">Signal</keyword>
<evidence type="ECO:0000313" key="13">
    <source>
        <dbReference type="EMBL" id="KAJ8451215.1"/>
    </source>
</evidence>